<feature type="active site" description="Proton donor" evidence="5">
    <location>
        <position position="128"/>
    </location>
</feature>
<evidence type="ECO:0000313" key="7">
    <source>
        <dbReference type="EMBL" id="RDE24776.1"/>
    </source>
</evidence>
<evidence type="ECO:0000256" key="1">
    <source>
        <dbReference type="ARBA" id="ARBA00011063"/>
    </source>
</evidence>
<keyword evidence="3" id="KW-0378">Hydrolase</keyword>
<protein>
    <recommendedName>
        <fullName evidence="2">protein-tyrosine-phosphatase</fullName>
        <ecNumber evidence="2">3.1.3.48</ecNumber>
    </recommendedName>
</protein>
<dbReference type="GO" id="GO:0004725">
    <property type="term" value="F:protein tyrosine phosphatase activity"/>
    <property type="evidence" value="ECO:0007669"/>
    <property type="project" value="UniProtKB-EC"/>
</dbReference>
<dbReference type="PRINTS" id="PR00719">
    <property type="entry name" value="LMWPTPASE"/>
</dbReference>
<evidence type="ECO:0000256" key="3">
    <source>
        <dbReference type="ARBA" id="ARBA00022801"/>
    </source>
</evidence>
<comment type="similarity">
    <text evidence="1">Belongs to the low molecular weight phosphotyrosine protein phosphatase family.</text>
</comment>
<dbReference type="CDD" id="cd16343">
    <property type="entry name" value="LMWPTP"/>
    <property type="match status" value="1"/>
</dbReference>
<dbReference type="EMBL" id="QQOH01000001">
    <property type="protein sequence ID" value="RDE24776.1"/>
    <property type="molecule type" value="Genomic_DNA"/>
</dbReference>
<dbReference type="OrthoDB" id="9784339at2"/>
<gene>
    <name evidence="7" type="ORF">DV711_04110</name>
</gene>
<dbReference type="InterPro" id="IPR023485">
    <property type="entry name" value="Ptyr_pPase"/>
</dbReference>
<evidence type="ECO:0000313" key="8">
    <source>
        <dbReference type="Proteomes" id="UP000253769"/>
    </source>
</evidence>
<name>A0A369WW57_9GAMM</name>
<dbReference type="RefSeq" id="WP_114694366.1">
    <property type="nucleotide sequence ID" value="NZ_QQOH01000001.1"/>
</dbReference>
<dbReference type="Gene3D" id="3.40.50.2300">
    <property type="match status" value="1"/>
</dbReference>
<evidence type="ECO:0000256" key="5">
    <source>
        <dbReference type="PIRSR" id="PIRSR617867-1"/>
    </source>
</evidence>
<comment type="caution">
    <text evidence="7">The sequence shown here is derived from an EMBL/GenBank/DDBJ whole genome shotgun (WGS) entry which is preliminary data.</text>
</comment>
<organism evidence="7 8">
    <name type="scientific">Motiliproteus coralliicola</name>
    <dbReference type="NCBI Taxonomy" id="2283196"/>
    <lineage>
        <taxon>Bacteria</taxon>
        <taxon>Pseudomonadati</taxon>
        <taxon>Pseudomonadota</taxon>
        <taxon>Gammaproteobacteria</taxon>
        <taxon>Oceanospirillales</taxon>
        <taxon>Oceanospirillaceae</taxon>
        <taxon>Motiliproteus</taxon>
    </lineage>
</organism>
<dbReference type="EC" id="3.1.3.48" evidence="2"/>
<keyword evidence="8" id="KW-1185">Reference proteome</keyword>
<evidence type="ECO:0000259" key="6">
    <source>
        <dbReference type="SMART" id="SM00226"/>
    </source>
</evidence>
<evidence type="ECO:0000256" key="4">
    <source>
        <dbReference type="ARBA" id="ARBA00022912"/>
    </source>
</evidence>
<dbReference type="FunFam" id="3.40.50.2300:FF:000113">
    <property type="entry name" value="Low molecular weight protein-tyrosine-phosphatase"/>
    <property type="match status" value="1"/>
</dbReference>
<dbReference type="SUPFAM" id="SSF52788">
    <property type="entry name" value="Phosphotyrosine protein phosphatases I"/>
    <property type="match status" value="1"/>
</dbReference>
<dbReference type="InterPro" id="IPR036196">
    <property type="entry name" value="Ptyr_pPase_sf"/>
</dbReference>
<feature type="active site" description="Nucleophile" evidence="5">
    <location>
        <position position="11"/>
    </location>
</feature>
<reference evidence="7 8" key="1">
    <citation type="submission" date="2018-07" db="EMBL/GenBank/DDBJ databases">
        <title>Motiliproteus coralliicola sp. nov., a bacterium isolated from Coral.</title>
        <authorList>
            <person name="Wang G."/>
        </authorList>
    </citation>
    <scope>NUCLEOTIDE SEQUENCE [LARGE SCALE GENOMIC DNA]</scope>
    <source>
        <strain evidence="7 8">C34</strain>
    </source>
</reference>
<dbReference type="Proteomes" id="UP000253769">
    <property type="component" value="Unassembled WGS sequence"/>
</dbReference>
<keyword evidence="4" id="KW-0904">Protein phosphatase</keyword>
<dbReference type="InterPro" id="IPR017867">
    <property type="entry name" value="Tyr_phospatase_low_mol_wt"/>
</dbReference>
<dbReference type="InterPro" id="IPR050438">
    <property type="entry name" value="LMW_PTPase"/>
</dbReference>
<dbReference type="PANTHER" id="PTHR11717:SF7">
    <property type="entry name" value="LOW MOLECULAR WEIGHT PHOSPHOTYROSINE PROTEIN PHOSPHATASE"/>
    <property type="match status" value="1"/>
</dbReference>
<dbReference type="SMART" id="SM00226">
    <property type="entry name" value="LMWPc"/>
    <property type="match status" value="1"/>
</dbReference>
<dbReference type="AlphaFoldDB" id="A0A369WW57"/>
<feature type="domain" description="Phosphotyrosine protein phosphatase I" evidence="6">
    <location>
        <begin position="5"/>
        <end position="154"/>
    </location>
</feature>
<accession>A0A369WW57</accession>
<dbReference type="Pfam" id="PF01451">
    <property type="entry name" value="LMWPc"/>
    <property type="match status" value="1"/>
</dbReference>
<sequence length="162" mass="18411">MQSRYSVLFVCLGNICRSPTAHGVFQHLVSQQGLSGIVEVDSAGTAAFHVGAKPDHRSIKVASERGYDLKRLRARKVQSEDFHRYDYILAMDNENLRNLQEIMPDNPKARLQLFLEHSEQQRFSEVPDPYYGGARGFDLVLDLIEDASGGLLREIHQRLQQD</sequence>
<feature type="active site" evidence="5">
    <location>
        <position position="17"/>
    </location>
</feature>
<evidence type="ECO:0000256" key="2">
    <source>
        <dbReference type="ARBA" id="ARBA00013064"/>
    </source>
</evidence>
<dbReference type="PANTHER" id="PTHR11717">
    <property type="entry name" value="LOW MOLECULAR WEIGHT PROTEIN TYROSINE PHOSPHATASE"/>
    <property type="match status" value="1"/>
</dbReference>
<proteinExistence type="inferred from homology"/>